<dbReference type="SUPFAM" id="SSF51215">
    <property type="entry name" value="Regulatory protein AraC"/>
    <property type="match status" value="1"/>
</dbReference>
<dbReference type="EMBL" id="SOMN01000006">
    <property type="protein sequence ID" value="TFE28620.1"/>
    <property type="molecule type" value="Genomic_DNA"/>
</dbReference>
<keyword evidence="1" id="KW-0805">Transcription regulation</keyword>
<feature type="domain" description="HTH araC/xylS-type" evidence="4">
    <location>
        <begin position="202"/>
        <end position="300"/>
    </location>
</feature>
<dbReference type="InterPro" id="IPR037923">
    <property type="entry name" value="HTH-like"/>
</dbReference>
<dbReference type="Proteomes" id="UP000297900">
    <property type="component" value="Unassembled WGS sequence"/>
</dbReference>
<dbReference type="Gene3D" id="1.10.10.60">
    <property type="entry name" value="Homeodomain-like"/>
    <property type="match status" value="2"/>
</dbReference>
<evidence type="ECO:0000256" key="1">
    <source>
        <dbReference type="ARBA" id="ARBA00023015"/>
    </source>
</evidence>
<keyword evidence="2" id="KW-0238">DNA-binding</keyword>
<dbReference type="PROSITE" id="PS00041">
    <property type="entry name" value="HTH_ARAC_FAMILY_1"/>
    <property type="match status" value="1"/>
</dbReference>
<dbReference type="Pfam" id="PF02311">
    <property type="entry name" value="AraC_binding"/>
    <property type="match status" value="1"/>
</dbReference>
<name>A0A4Y8M3K2_9BACL</name>
<reference evidence="5 6" key="1">
    <citation type="submission" date="2019-03" db="EMBL/GenBank/DDBJ databases">
        <title>Cohnella endophytica sp. nov., a novel endophytic bacterium isolated from bark of Sonneratia apetala.</title>
        <authorList>
            <person name="Tuo L."/>
        </authorList>
    </citation>
    <scope>NUCLEOTIDE SEQUENCE [LARGE SCALE GENOMIC DNA]</scope>
    <source>
        <strain evidence="5 6">CCTCC AB 208254</strain>
    </source>
</reference>
<dbReference type="InterPro" id="IPR020449">
    <property type="entry name" value="Tscrpt_reg_AraC-type_HTH"/>
</dbReference>
<dbReference type="SMART" id="SM00342">
    <property type="entry name" value="HTH_ARAC"/>
    <property type="match status" value="1"/>
</dbReference>
<dbReference type="Pfam" id="PF12833">
    <property type="entry name" value="HTH_18"/>
    <property type="match status" value="1"/>
</dbReference>
<dbReference type="InterPro" id="IPR003313">
    <property type="entry name" value="AraC-bd"/>
</dbReference>
<dbReference type="Gene3D" id="2.60.120.10">
    <property type="entry name" value="Jelly Rolls"/>
    <property type="match status" value="1"/>
</dbReference>
<sequence length="303" mass="35322">MRVRSFRIESIRDNPPERYNGESVGELMTSSKSEQAISDLLHNLQIDVTSAHRTQCTSNWRDIDYSPDYNKFYFILDGEGWIRVDDQQIRPRPGQLCFMPAYTNQGYSAISDKPFLKYWCHFTTRAGAFDLFQWIGVPYCIDIQDKERMSRLFEQLVEPQGNSALVTLIRQKAVMLEILATFLEHVPVRILQHRSEEINRLNIIHDYVDKHLHLSVSVDELAALLHLHPNYFIAYFKKRFGISPHKYVNRKRMEKAKTLLMTTALSIKEVAALTGFADTNHFTKFFRKETGFSPTEFRGIYAS</sequence>
<dbReference type="PROSITE" id="PS01124">
    <property type="entry name" value="HTH_ARAC_FAMILY_2"/>
    <property type="match status" value="1"/>
</dbReference>
<evidence type="ECO:0000313" key="6">
    <source>
        <dbReference type="Proteomes" id="UP000297900"/>
    </source>
</evidence>
<dbReference type="InterPro" id="IPR018060">
    <property type="entry name" value="HTH_AraC"/>
</dbReference>
<dbReference type="OrthoDB" id="9780667at2"/>
<evidence type="ECO:0000256" key="3">
    <source>
        <dbReference type="ARBA" id="ARBA00023163"/>
    </source>
</evidence>
<comment type="caution">
    <text evidence="5">The sequence shown here is derived from an EMBL/GenBank/DDBJ whole genome shotgun (WGS) entry which is preliminary data.</text>
</comment>
<keyword evidence="6" id="KW-1185">Reference proteome</keyword>
<dbReference type="PANTHER" id="PTHR43280">
    <property type="entry name" value="ARAC-FAMILY TRANSCRIPTIONAL REGULATOR"/>
    <property type="match status" value="1"/>
</dbReference>
<proteinExistence type="predicted"/>
<evidence type="ECO:0000256" key="2">
    <source>
        <dbReference type="ARBA" id="ARBA00023125"/>
    </source>
</evidence>
<dbReference type="InterPro" id="IPR014710">
    <property type="entry name" value="RmlC-like_jellyroll"/>
</dbReference>
<evidence type="ECO:0000313" key="5">
    <source>
        <dbReference type="EMBL" id="TFE28620.1"/>
    </source>
</evidence>
<organism evidence="5 6">
    <name type="scientific">Cohnella luojiensis</name>
    <dbReference type="NCBI Taxonomy" id="652876"/>
    <lineage>
        <taxon>Bacteria</taxon>
        <taxon>Bacillati</taxon>
        <taxon>Bacillota</taxon>
        <taxon>Bacilli</taxon>
        <taxon>Bacillales</taxon>
        <taxon>Paenibacillaceae</taxon>
        <taxon>Cohnella</taxon>
    </lineage>
</organism>
<dbReference type="SUPFAM" id="SSF46689">
    <property type="entry name" value="Homeodomain-like"/>
    <property type="match status" value="2"/>
</dbReference>
<keyword evidence="3" id="KW-0804">Transcription</keyword>
<gene>
    <name evidence="5" type="ORF">E2980_07275</name>
</gene>
<protein>
    <submittedName>
        <fullName evidence="5">AraC family transcriptional regulator</fullName>
    </submittedName>
</protein>
<accession>A0A4Y8M3K2</accession>
<dbReference type="GO" id="GO:0003700">
    <property type="term" value="F:DNA-binding transcription factor activity"/>
    <property type="evidence" value="ECO:0007669"/>
    <property type="project" value="InterPro"/>
</dbReference>
<dbReference type="InterPro" id="IPR009057">
    <property type="entry name" value="Homeodomain-like_sf"/>
</dbReference>
<dbReference type="PANTHER" id="PTHR43280:SF28">
    <property type="entry name" value="HTH-TYPE TRANSCRIPTIONAL ACTIVATOR RHAS"/>
    <property type="match status" value="1"/>
</dbReference>
<dbReference type="GO" id="GO:0043565">
    <property type="term" value="F:sequence-specific DNA binding"/>
    <property type="evidence" value="ECO:0007669"/>
    <property type="project" value="InterPro"/>
</dbReference>
<dbReference type="PRINTS" id="PR00032">
    <property type="entry name" value="HTHARAC"/>
</dbReference>
<dbReference type="InterPro" id="IPR018062">
    <property type="entry name" value="HTH_AraC-typ_CS"/>
</dbReference>
<evidence type="ECO:0000259" key="4">
    <source>
        <dbReference type="PROSITE" id="PS01124"/>
    </source>
</evidence>
<dbReference type="AlphaFoldDB" id="A0A4Y8M3K2"/>